<evidence type="ECO:0000313" key="3">
    <source>
        <dbReference type="Proteomes" id="UP000179807"/>
    </source>
</evidence>
<evidence type="ECO:0000313" key="2">
    <source>
        <dbReference type="EMBL" id="OHT11313.1"/>
    </source>
</evidence>
<organism evidence="2 3">
    <name type="scientific">Tritrichomonas foetus</name>
    <dbReference type="NCBI Taxonomy" id="1144522"/>
    <lineage>
        <taxon>Eukaryota</taxon>
        <taxon>Metamonada</taxon>
        <taxon>Parabasalia</taxon>
        <taxon>Tritrichomonadida</taxon>
        <taxon>Tritrichomonadidae</taxon>
        <taxon>Tritrichomonas</taxon>
    </lineage>
</organism>
<keyword evidence="3" id="KW-1185">Reference proteome</keyword>
<dbReference type="InterPro" id="IPR053827">
    <property type="entry name" value="Gp10_C"/>
</dbReference>
<dbReference type="EMBL" id="MLAK01000591">
    <property type="protein sequence ID" value="OHT11313.1"/>
    <property type="molecule type" value="Genomic_DNA"/>
</dbReference>
<name>A0A1J4KIY8_9EUKA</name>
<gene>
    <name evidence="2" type="ORF">TRFO_19296</name>
</gene>
<dbReference type="Proteomes" id="UP000179807">
    <property type="component" value="Unassembled WGS sequence"/>
</dbReference>
<evidence type="ECO:0000259" key="1">
    <source>
        <dbReference type="Pfam" id="PF21939"/>
    </source>
</evidence>
<dbReference type="VEuPathDB" id="TrichDB:TRFO_19296"/>
<reference evidence="2" key="1">
    <citation type="submission" date="2016-10" db="EMBL/GenBank/DDBJ databases">
        <authorList>
            <person name="Benchimol M."/>
            <person name="Almeida L.G."/>
            <person name="Vasconcelos A.T."/>
            <person name="Perreira-Neves A."/>
            <person name="Rosa I.A."/>
            <person name="Tasca T."/>
            <person name="Bogo M.R."/>
            <person name="de Souza W."/>
        </authorList>
    </citation>
    <scope>NUCLEOTIDE SEQUENCE [LARGE SCALE GENOMIC DNA]</scope>
    <source>
        <strain evidence="2">K</strain>
    </source>
</reference>
<dbReference type="Pfam" id="PF21939">
    <property type="entry name" value="Gp10_C"/>
    <property type="match status" value="1"/>
</dbReference>
<dbReference type="GeneID" id="94835416"/>
<proteinExistence type="predicted"/>
<comment type="caution">
    <text evidence="2">The sequence shown here is derived from an EMBL/GenBank/DDBJ whole genome shotgun (WGS) entry which is preliminary data.</text>
</comment>
<feature type="domain" description="Baseplate structural protein Gp10 C-terminal" evidence="1">
    <location>
        <begin position="142"/>
        <end position="308"/>
    </location>
</feature>
<dbReference type="RefSeq" id="XP_068364449.1">
    <property type="nucleotide sequence ID" value="XM_068500712.1"/>
</dbReference>
<protein>
    <recommendedName>
        <fullName evidence="1">Baseplate structural protein Gp10 C-terminal domain-containing protein</fullName>
    </recommendedName>
</protein>
<sequence>MIREIKLLLARIQNLKKSNPNKDSSDVHHGMTILANNLNEILNDEESVELLLKSQLNIQHNIITHRAGNIDENLVFNFIMRHNKVKEIKLLMSEVKIEKLGISNLRLLFQNPHFFPYVNVSHISLLYLFSRLENEIYDQHEKMYPIGSLFISAKNDNPEILFPGTKWDPLQGRFLMSASDYSTMNESLQIGGKETHLLTLDELPPHFHAINNLCTSLDGEHNHEGYCDFRLKDVEKVGTVAGNDNFIRVDTGINQNGPIFNWMHTHIFKTNRVDGHQHKVQGNTEETGGNKRFNLIPPYIKVFVWTRIK</sequence>
<dbReference type="AlphaFoldDB" id="A0A1J4KIY8"/>
<accession>A0A1J4KIY8</accession>